<keyword evidence="2" id="KW-0812">Transmembrane</keyword>
<keyword evidence="2" id="KW-0472">Membrane</keyword>
<dbReference type="InterPro" id="IPR050154">
    <property type="entry name" value="UbiB_kinase"/>
</dbReference>
<evidence type="ECO:0000313" key="4">
    <source>
        <dbReference type="EMBL" id="STY93961.1"/>
    </source>
</evidence>
<evidence type="ECO:0000259" key="3">
    <source>
        <dbReference type="Pfam" id="PF03109"/>
    </source>
</evidence>
<dbReference type="EMBL" id="UGPZ01000003">
    <property type="protein sequence ID" value="STY93961.1"/>
    <property type="molecule type" value="Genomic_DNA"/>
</dbReference>
<feature type="domain" description="ABC1 atypical kinase-like" evidence="3">
    <location>
        <begin position="118"/>
        <end position="369"/>
    </location>
</feature>
<proteinExistence type="inferred from homology"/>
<evidence type="ECO:0000313" key="5">
    <source>
        <dbReference type="Proteomes" id="UP000254133"/>
    </source>
</evidence>
<reference evidence="4 5" key="1">
    <citation type="submission" date="2018-06" db="EMBL/GenBank/DDBJ databases">
        <authorList>
            <consortium name="Pathogen Informatics"/>
            <person name="Doyle S."/>
        </authorList>
    </citation>
    <scope>NUCLEOTIDE SEQUENCE [LARGE SCALE GENOMIC DNA]</scope>
    <source>
        <strain evidence="4 5">NCTC9426</strain>
    </source>
</reference>
<dbReference type="SUPFAM" id="SSF56112">
    <property type="entry name" value="Protein kinase-like (PK-like)"/>
    <property type="match status" value="1"/>
</dbReference>
<dbReference type="PANTHER" id="PTHR10566:SF113">
    <property type="entry name" value="PROTEIN ACTIVITY OF BC1 COMPLEX KINASE 7, CHLOROPLASTIC"/>
    <property type="match status" value="1"/>
</dbReference>
<dbReference type="InterPro" id="IPR004147">
    <property type="entry name" value="ABC1_dom"/>
</dbReference>
<evidence type="ECO:0000256" key="1">
    <source>
        <dbReference type="ARBA" id="ARBA00009670"/>
    </source>
</evidence>
<dbReference type="PANTHER" id="PTHR10566">
    <property type="entry name" value="CHAPERONE-ACTIVITY OF BC1 COMPLEX CABC1 -RELATED"/>
    <property type="match status" value="1"/>
</dbReference>
<gene>
    <name evidence="4" type="primary">ubiB_3</name>
    <name evidence="4" type="ORF">NCTC9426_02696</name>
</gene>
<accession>A0A378PZI7</accession>
<feature type="transmembrane region" description="Helical" evidence="2">
    <location>
        <begin position="532"/>
        <end position="565"/>
    </location>
</feature>
<dbReference type="InterPro" id="IPR011009">
    <property type="entry name" value="Kinase-like_dom_sf"/>
</dbReference>
<protein>
    <submittedName>
        <fullName evidence="4">Probable ubiquinone biosynthesis protein UbiB</fullName>
    </submittedName>
</protein>
<dbReference type="AlphaFoldDB" id="A0A378PZI7"/>
<keyword evidence="2" id="KW-1133">Transmembrane helix</keyword>
<organism evidence="4 5">
    <name type="scientific">Moraxella bovis</name>
    <dbReference type="NCBI Taxonomy" id="476"/>
    <lineage>
        <taxon>Bacteria</taxon>
        <taxon>Pseudomonadati</taxon>
        <taxon>Pseudomonadota</taxon>
        <taxon>Gammaproteobacteria</taxon>
        <taxon>Moraxellales</taxon>
        <taxon>Moraxellaceae</taxon>
        <taxon>Moraxella</taxon>
    </lineage>
</organism>
<evidence type="ECO:0000256" key="2">
    <source>
        <dbReference type="SAM" id="Phobius"/>
    </source>
</evidence>
<comment type="similarity">
    <text evidence="1">Belongs to the protein kinase superfamily. ADCK protein kinase family.</text>
</comment>
<dbReference type="Pfam" id="PF03109">
    <property type="entry name" value="ABC1"/>
    <property type="match status" value="1"/>
</dbReference>
<name>A0A378PZI7_MORBO</name>
<sequence length="571" mass="64275">MPAPKGRFYPFAFFLFKTPFIKPIFTKTMLISYKNRLFDLYRICAKYRLDTHFADVPELAPLVRLIKMHPASIGKSHNPLGVKLALEEMGTLFLKLGQLLSTRSDLLPPDIIAQLSLLQDKVAPFDVEILKREIEHPKTGLGKPIGEMFDRFDEKPLAAASIAQVHTACLPDGREVVVKVVRPDIRPVIIKDFELLRELAGYLSARMESARAVHIVSIVEDYRQIMLNELDLTLESANATRMRANFTNSPLIYVPEVYMANKSVMVSERIFGVPISQTDKFDALGYDRAVLAKNGLTIFFTQVFRDNFFHADMHPGNIFVETLPDGQAVANPRYLGLDCAIMGQLAPDDQLVVARMLLSVMNGNYTTLVDIISHAGWIPPSADKHALIADMARTVSPMVSKPMSELDFAGILFEILNIARRHQMSIPPQLMLLLKTLVHVEGLGRELYPDLDIWSLAKPILTDWVKSQLDPTRLLNDFYDKLPEHLLSATDLPKLTTQSIQSLAMLGGRQDKQLREVQALRADFLNQKRHDWIALGGFFAFIAIGLTVPIWWVGVVFHVLALGFAVWRVLA</sequence>
<dbReference type="Proteomes" id="UP000254133">
    <property type="component" value="Unassembled WGS sequence"/>
</dbReference>
<keyword evidence="4" id="KW-0830">Ubiquinone</keyword>